<protein>
    <submittedName>
        <fullName evidence="1">Uncharacterized protein</fullName>
    </submittedName>
</protein>
<evidence type="ECO:0000313" key="2">
    <source>
        <dbReference type="Proteomes" id="UP000030949"/>
    </source>
</evidence>
<organism evidence="1 2">
    <name type="scientific">Pseudomonas frederiksbergensis</name>
    <dbReference type="NCBI Taxonomy" id="104087"/>
    <lineage>
        <taxon>Bacteria</taxon>
        <taxon>Pseudomonadati</taxon>
        <taxon>Pseudomonadota</taxon>
        <taxon>Gammaproteobacteria</taxon>
        <taxon>Pseudomonadales</taxon>
        <taxon>Pseudomonadaceae</taxon>
        <taxon>Pseudomonas</taxon>
    </lineage>
</organism>
<dbReference type="OrthoDB" id="6879354at2"/>
<comment type="caution">
    <text evidence="1">The sequence shown here is derived from an EMBL/GenBank/DDBJ whole genome shotgun (WGS) entry which is preliminary data.</text>
</comment>
<dbReference type="EMBL" id="JQGJ01000002">
    <property type="protein sequence ID" value="KHK65904.1"/>
    <property type="molecule type" value="Genomic_DNA"/>
</dbReference>
<sequence length="179" mass="20745">MKNTTEHNLEARIHWLLKIIMHEISLSPSEVSILSDLRTFLSSEIKGLFTRKAYNTIKTYAVENRSIATPHHHPNTWEYLKELRTQAYQETMAQERLVEGEKNIKNLENTALLEAHLCGMAYFEVYEFLRSLLKEPSLTNLIEAKIKNFLSISQAKYEHITSHHSREAGTLHVIRGGKE</sequence>
<accession>A0A0B1Z4B2</accession>
<proteinExistence type="predicted"/>
<gene>
    <name evidence="1" type="ORF">JZ00_03780</name>
</gene>
<dbReference type="AlphaFoldDB" id="A0A0B1Z4B2"/>
<dbReference type="RefSeq" id="WP_039588973.1">
    <property type="nucleotide sequence ID" value="NZ_JQGJ02000004.1"/>
</dbReference>
<evidence type="ECO:0000313" key="1">
    <source>
        <dbReference type="EMBL" id="KHK65904.1"/>
    </source>
</evidence>
<dbReference type="Proteomes" id="UP000030949">
    <property type="component" value="Unassembled WGS sequence"/>
</dbReference>
<name>A0A0B1Z4B2_9PSED</name>
<reference evidence="2" key="1">
    <citation type="submission" date="2015-03" db="EMBL/GenBank/DDBJ databases">
        <title>Pseudomonas frederiksbergensis hydrocarbon degrader.</title>
        <authorList>
            <person name="Brown L.M."/>
            <person name="Ruiz O.N."/>
            <person name="Mueller S."/>
            <person name="Gunasekera T.S."/>
        </authorList>
    </citation>
    <scope>NUCLEOTIDE SEQUENCE [LARGE SCALE GENOMIC DNA]</scope>
    <source>
        <strain evidence="2">SI8</strain>
    </source>
</reference>